<feature type="transmembrane region" description="Helical" evidence="1">
    <location>
        <begin position="65"/>
        <end position="84"/>
    </location>
</feature>
<dbReference type="EMBL" id="JACHIA010000016">
    <property type="protein sequence ID" value="MBB6072611.1"/>
    <property type="molecule type" value="Genomic_DNA"/>
</dbReference>
<feature type="transmembrane region" description="Helical" evidence="1">
    <location>
        <begin position="31"/>
        <end position="53"/>
    </location>
</feature>
<dbReference type="Proteomes" id="UP000582837">
    <property type="component" value="Unassembled WGS sequence"/>
</dbReference>
<dbReference type="AlphaFoldDB" id="A0A841H3C8"/>
<evidence type="ECO:0000313" key="2">
    <source>
        <dbReference type="EMBL" id="MBB6072611.1"/>
    </source>
</evidence>
<keyword evidence="1" id="KW-0812">Transmembrane</keyword>
<keyword evidence="1" id="KW-1133">Transmembrane helix</keyword>
<sequence length="183" mass="19189">MPFPPAHMLAGAGFAEVALAGMRNPPSRRRALLAGAVMGALADVDIILGMLTGKGWTLHGTATHSIAAVVVWAAIGMAVGGWRWGVVLGAGYSSHLLLDLLDDSGPTNLMLGWPFTGQHPYSLGKLFPKVPIDGDGLVETVMNIFTPGPGLLFLQQTALAAAFAALLFLLARVLRRARARRAA</sequence>
<evidence type="ECO:0000313" key="3">
    <source>
        <dbReference type="Proteomes" id="UP000582837"/>
    </source>
</evidence>
<proteinExistence type="predicted"/>
<evidence type="ECO:0000256" key="1">
    <source>
        <dbReference type="SAM" id="Phobius"/>
    </source>
</evidence>
<reference evidence="2 3" key="1">
    <citation type="submission" date="2020-08" db="EMBL/GenBank/DDBJ databases">
        <title>Genomic Encyclopedia of Type Strains, Phase IV (KMG-IV): sequencing the most valuable type-strain genomes for metagenomic binning, comparative biology and taxonomic classification.</title>
        <authorList>
            <person name="Goeker M."/>
        </authorList>
    </citation>
    <scope>NUCLEOTIDE SEQUENCE [LARGE SCALE GENOMIC DNA]</scope>
    <source>
        <strain evidence="2 3">DSM 29007</strain>
    </source>
</reference>
<evidence type="ECO:0008006" key="4">
    <source>
        <dbReference type="Google" id="ProtNLM"/>
    </source>
</evidence>
<keyword evidence="3" id="KW-1185">Reference proteome</keyword>
<comment type="caution">
    <text evidence="2">The sequence shown here is derived from an EMBL/GenBank/DDBJ whole genome shotgun (WGS) entry which is preliminary data.</text>
</comment>
<accession>A0A841H3C8</accession>
<dbReference type="InterPro" id="IPR007404">
    <property type="entry name" value="YdjM-like"/>
</dbReference>
<dbReference type="Pfam" id="PF04307">
    <property type="entry name" value="YdjM"/>
    <property type="match status" value="1"/>
</dbReference>
<protein>
    <recommendedName>
        <fullName evidence="4">Metal-dependent hydrolase</fullName>
    </recommendedName>
</protein>
<keyword evidence="1" id="KW-0472">Membrane</keyword>
<feature type="transmembrane region" description="Helical" evidence="1">
    <location>
        <begin position="152"/>
        <end position="171"/>
    </location>
</feature>
<dbReference type="RefSeq" id="WP_170032691.1">
    <property type="nucleotide sequence ID" value="NZ_JABDTL010000001.1"/>
</dbReference>
<gene>
    <name evidence="2" type="ORF">HNQ61_004274</name>
</gene>
<organism evidence="2 3">
    <name type="scientific">Longimicrobium terrae</name>
    <dbReference type="NCBI Taxonomy" id="1639882"/>
    <lineage>
        <taxon>Bacteria</taxon>
        <taxon>Pseudomonadati</taxon>
        <taxon>Gemmatimonadota</taxon>
        <taxon>Longimicrobiia</taxon>
        <taxon>Longimicrobiales</taxon>
        <taxon>Longimicrobiaceae</taxon>
        <taxon>Longimicrobium</taxon>
    </lineage>
</organism>
<name>A0A841H3C8_9BACT</name>